<keyword evidence="3" id="KW-1185">Reference proteome</keyword>
<feature type="region of interest" description="Disordered" evidence="1">
    <location>
        <begin position="1"/>
        <end position="25"/>
    </location>
</feature>
<dbReference type="EMBL" id="LN649232">
    <property type="protein sequence ID" value="CEI39514.1"/>
    <property type="molecule type" value="Genomic_DNA"/>
</dbReference>
<proteinExistence type="predicted"/>
<reference evidence="3" key="1">
    <citation type="submission" date="2014-10" db="EMBL/GenBank/DDBJ databases">
        <authorList>
            <person name="King R."/>
        </authorList>
    </citation>
    <scope>NUCLEOTIDE SEQUENCE [LARGE SCALE GENOMIC DNA]</scope>
    <source>
        <strain evidence="3">A3/5</strain>
    </source>
</reference>
<accession>A0A2L2SP40</accession>
<sequence length="69" mass="7567">MVMRGWHEATAPGLPGNLLQDNENGNRETSYINKIRPRGLMAKALDFGPQQLITLEIPGSTPGVVDEYS</sequence>
<dbReference type="AlphaFoldDB" id="A0A2L2SP40"/>
<protein>
    <submittedName>
        <fullName evidence="2">Uncharacterized protein</fullName>
    </submittedName>
</protein>
<evidence type="ECO:0000313" key="3">
    <source>
        <dbReference type="Proteomes" id="UP000245910"/>
    </source>
</evidence>
<evidence type="ECO:0000256" key="1">
    <source>
        <dbReference type="SAM" id="MobiDB-lite"/>
    </source>
</evidence>
<organism evidence="2 3">
    <name type="scientific">Fusarium venenatum</name>
    <dbReference type="NCBI Taxonomy" id="56646"/>
    <lineage>
        <taxon>Eukaryota</taxon>
        <taxon>Fungi</taxon>
        <taxon>Dikarya</taxon>
        <taxon>Ascomycota</taxon>
        <taxon>Pezizomycotina</taxon>
        <taxon>Sordariomycetes</taxon>
        <taxon>Hypocreomycetidae</taxon>
        <taxon>Hypocreales</taxon>
        <taxon>Nectriaceae</taxon>
        <taxon>Fusarium</taxon>
    </lineage>
</organism>
<dbReference type="Proteomes" id="UP000245910">
    <property type="component" value="Chromosome IIII"/>
</dbReference>
<name>A0A2L2SP40_9HYPO</name>
<evidence type="ECO:0000313" key="2">
    <source>
        <dbReference type="EMBL" id="CEI39514.1"/>
    </source>
</evidence>